<dbReference type="EMBL" id="JAUIZM010000004">
    <property type="protein sequence ID" value="KAK1391145.1"/>
    <property type="molecule type" value="Genomic_DNA"/>
</dbReference>
<comment type="caution">
    <text evidence="1">The sequence shown here is derived from an EMBL/GenBank/DDBJ whole genome shotgun (WGS) entry which is preliminary data.</text>
</comment>
<protein>
    <submittedName>
        <fullName evidence="1">LRR receptor-like serine/threonine-protein kinase</fullName>
    </submittedName>
</protein>
<dbReference type="InterPro" id="IPR011009">
    <property type="entry name" value="Kinase-like_dom_sf"/>
</dbReference>
<dbReference type="AlphaFoldDB" id="A0AAD8ISP7"/>
<reference evidence="1" key="2">
    <citation type="submission" date="2023-05" db="EMBL/GenBank/DDBJ databases">
        <authorList>
            <person name="Schelkunov M.I."/>
        </authorList>
    </citation>
    <scope>NUCLEOTIDE SEQUENCE</scope>
    <source>
        <strain evidence="1">Hsosn_3</strain>
        <tissue evidence="1">Leaf</tissue>
    </source>
</reference>
<proteinExistence type="predicted"/>
<dbReference type="Proteomes" id="UP001237642">
    <property type="component" value="Unassembled WGS sequence"/>
</dbReference>
<keyword evidence="1" id="KW-0418">Kinase</keyword>
<dbReference type="GO" id="GO:0016301">
    <property type="term" value="F:kinase activity"/>
    <property type="evidence" value="ECO:0007669"/>
    <property type="project" value="UniProtKB-KW"/>
</dbReference>
<sequence length="101" mass="11286">MFSIIDSRMGSYPSKCVERFVALALKCCHDKPEDRPSMLDVVRELKNIIQKMPETKPDLSKLTFTESSSSSLVLANEEYFASLNMLGSNLVIGVTTSIKPR</sequence>
<dbReference type="SUPFAM" id="SSF56112">
    <property type="entry name" value="Protein kinase-like (PK-like)"/>
    <property type="match status" value="1"/>
</dbReference>
<dbReference type="Gene3D" id="1.10.510.10">
    <property type="entry name" value="Transferase(Phosphotransferase) domain 1"/>
    <property type="match status" value="1"/>
</dbReference>
<organism evidence="1 2">
    <name type="scientific">Heracleum sosnowskyi</name>
    <dbReference type="NCBI Taxonomy" id="360622"/>
    <lineage>
        <taxon>Eukaryota</taxon>
        <taxon>Viridiplantae</taxon>
        <taxon>Streptophyta</taxon>
        <taxon>Embryophyta</taxon>
        <taxon>Tracheophyta</taxon>
        <taxon>Spermatophyta</taxon>
        <taxon>Magnoliopsida</taxon>
        <taxon>eudicotyledons</taxon>
        <taxon>Gunneridae</taxon>
        <taxon>Pentapetalae</taxon>
        <taxon>asterids</taxon>
        <taxon>campanulids</taxon>
        <taxon>Apiales</taxon>
        <taxon>Apiaceae</taxon>
        <taxon>Apioideae</taxon>
        <taxon>apioid superclade</taxon>
        <taxon>Tordylieae</taxon>
        <taxon>Tordyliinae</taxon>
        <taxon>Heracleum</taxon>
    </lineage>
</organism>
<evidence type="ECO:0000313" key="1">
    <source>
        <dbReference type="EMBL" id="KAK1391145.1"/>
    </source>
</evidence>
<keyword evidence="1" id="KW-0808">Transferase</keyword>
<evidence type="ECO:0000313" key="2">
    <source>
        <dbReference type="Proteomes" id="UP001237642"/>
    </source>
</evidence>
<gene>
    <name evidence="1" type="ORF">POM88_019323</name>
</gene>
<accession>A0AAD8ISP7</accession>
<reference evidence="1" key="1">
    <citation type="submission" date="2023-02" db="EMBL/GenBank/DDBJ databases">
        <title>Genome of toxic invasive species Heracleum sosnowskyi carries increased number of genes despite the absence of recent whole-genome duplications.</title>
        <authorList>
            <person name="Schelkunov M."/>
            <person name="Shtratnikova V."/>
            <person name="Makarenko M."/>
            <person name="Klepikova A."/>
            <person name="Omelchenko D."/>
            <person name="Novikova G."/>
            <person name="Obukhova E."/>
            <person name="Bogdanov V."/>
            <person name="Penin A."/>
            <person name="Logacheva M."/>
        </authorList>
    </citation>
    <scope>NUCLEOTIDE SEQUENCE</scope>
    <source>
        <strain evidence="1">Hsosn_3</strain>
        <tissue evidence="1">Leaf</tissue>
    </source>
</reference>
<keyword evidence="1" id="KW-0675">Receptor</keyword>
<name>A0AAD8ISP7_9APIA</name>
<keyword evidence="2" id="KW-1185">Reference proteome</keyword>